<evidence type="ECO:0000256" key="8">
    <source>
        <dbReference type="ARBA" id="ARBA00023295"/>
    </source>
</evidence>
<reference evidence="13" key="3">
    <citation type="journal article" date="2022" name="bioRxiv">
        <title>A global pangenome for the wheat fungal pathogen Pyrenophora tritici-repentis and prediction of effector protein structural homology.</title>
        <authorList>
            <person name="Moolhuijzen P."/>
            <person name="See P.T."/>
            <person name="Shi G."/>
            <person name="Powell H.R."/>
            <person name="Cockram J."/>
            <person name="Jorgensen L.N."/>
            <person name="Benslimane H."/>
            <person name="Strelkov S.E."/>
            <person name="Turner J."/>
            <person name="Liu Z."/>
            <person name="Moffat C.S."/>
        </authorList>
    </citation>
    <scope>NUCLEOTIDE SEQUENCE</scope>
    <source>
        <strain evidence="13">86-124</strain>
    </source>
</reference>
<evidence type="ECO:0000256" key="6">
    <source>
        <dbReference type="ARBA" id="ARBA00022729"/>
    </source>
</evidence>
<reference evidence="15" key="4">
    <citation type="journal article" date="2022" name="Microb. Genom.">
        <title>A global pangenome for the wheat fungal pathogen Pyrenophora tritici-repentis and prediction of effector protein structural homology.</title>
        <authorList>
            <person name="Moolhuijzen P.M."/>
            <person name="See P.T."/>
            <person name="Shi G."/>
            <person name="Powell H.R."/>
            <person name="Cockram J."/>
            <person name="Jorgensen L.N."/>
            <person name="Benslimane H."/>
            <person name="Strelkov S.E."/>
            <person name="Turner J."/>
            <person name="Liu Z."/>
            <person name="Moffat C.S."/>
        </authorList>
    </citation>
    <scope>NUCLEOTIDE SEQUENCE [LARGE SCALE GENOMIC DNA]</scope>
</reference>
<evidence type="ECO:0000256" key="5">
    <source>
        <dbReference type="ARBA" id="ARBA00022525"/>
    </source>
</evidence>
<dbReference type="PANTHER" id="PTHR31451:SF39">
    <property type="entry name" value="MANNAN ENDO-1,4-BETA-MANNOSIDASE 1"/>
    <property type="match status" value="1"/>
</dbReference>
<dbReference type="Gene3D" id="3.20.20.80">
    <property type="entry name" value="Glycosidases"/>
    <property type="match status" value="1"/>
</dbReference>
<keyword evidence="15" id="KW-1185">Reference proteome</keyword>
<dbReference type="Proteomes" id="UP000249757">
    <property type="component" value="Unassembled WGS sequence"/>
</dbReference>
<evidence type="ECO:0000313" key="12">
    <source>
        <dbReference type="EMBL" id="KAF7566467.1"/>
    </source>
</evidence>
<keyword evidence="7 9" id="KW-0378">Hydrolase</keyword>
<protein>
    <recommendedName>
        <fullName evidence="4">mannan endo-1,4-beta-mannosidase</fullName>
        <ecNumber evidence="4">3.2.1.78</ecNumber>
    </recommendedName>
</protein>
<evidence type="ECO:0000313" key="13">
    <source>
        <dbReference type="EMBL" id="KAI1519418.1"/>
    </source>
</evidence>
<name>A0A2W1GLG9_9PLEO</name>
<comment type="catalytic activity">
    <reaction evidence="1">
        <text>Random hydrolysis of (1-&gt;4)-beta-D-mannosidic linkages in mannans, galactomannans and glucomannans.</text>
        <dbReference type="EC" id="3.2.1.78"/>
    </reaction>
</comment>
<dbReference type="EMBL" id="NRDI02000002">
    <property type="protein sequence ID" value="KAI1519418.1"/>
    <property type="molecule type" value="Genomic_DNA"/>
</dbReference>
<evidence type="ECO:0000256" key="2">
    <source>
        <dbReference type="ARBA" id="ARBA00004613"/>
    </source>
</evidence>
<comment type="subcellular location">
    <subcellularLocation>
        <location evidence="2">Secreted</location>
    </subcellularLocation>
</comment>
<feature type="domain" description="Glycoside hydrolase family 5" evidence="11">
    <location>
        <begin position="41"/>
        <end position="325"/>
    </location>
</feature>
<dbReference type="InterPro" id="IPR045053">
    <property type="entry name" value="MAN-like"/>
</dbReference>
<feature type="chain" id="PRO_5042701220" description="mannan endo-1,4-beta-mannosidase" evidence="10">
    <location>
        <begin position="21"/>
        <end position="377"/>
    </location>
</feature>
<dbReference type="SUPFAM" id="SSF51445">
    <property type="entry name" value="(Trans)glycosidases"/>
    <property type="match status" value="1"/>
</dbReference>
<evidence type="ECO:0000313" key="14">
    <source>
        <dbReference type="Proteomes" id="UP000245464"/>
    </source>
</evidence>
<comment type="caution">
    <text evidence="12">The sequence shown here is derived from an EMBL/GenBank/DDBJ whole genome shotgun (WGS) entry which is preliminary data.</text>
</comment>
<keyword evidence="8 9" id="KW-0326">Glycosidase</keyword>
<dbReference type="InterPro" id="IPR001547">
    <property type="entry name" value="Glyco_hydro_5"/>
</dbReference>
<comment type="similarity">
    <text evidence="3 9">Belongs to the glycosyl hydrolase 5 (cellulase A) family.</text>
</comment>
<evidence type="ECO:0000259" key="11">
    <source>
        <dbReference type="Pfam" id="PF00150"/>
    </source>
</evidence>
<evidence type="ECO:0000256" key="4">
    <source>
        <dbReference type="ARBA" id="ARBA00012706"/>
    </source>
</evidence>
<evidence type="ECO:0000256" key="10">
    <source>
        <dbReference type="SAM" id="SignalP"/>
    </source>
</evidence>
<dbReference type="GO" id="GO:0046355">
    <property type="term" value="P:mannan catabolic process"/>
    <property type="evidence" value="ECO:0007669"/>
    <property type="project" value="UniProtKB-ARBA"/>
</dbReference>
<reference evidence="12 14" key="1">
    <citation type="journal article" date="2018" name="BMC Genomics">
        <title>Comparative genomics of the wheat fungal pathogen Pyrenophora tritici-repentis reveals chromosomal variations and genome plasticity.</title>
        <authorList>
            <person name="Moolhuijzen P."/>
            <person name="See P.T."/>
            <person name="Hane J.K."/>
            <person name="Shi G."/>
            <person name="Liu Z."/>
            <person name="Oliver R.P."/>
            <person name="Moffat C.S."/>
        </authorList>
    </citation>
    <scope>NUCLEOTIDE SEQUENCE [LARGE SCALE GENOMIC DNA]</scope>
    <source>
        <strain evidence="12">M4</strain>
    </source>
</reference>
<dbReference type="AlphaFoldDB" id="A0A2W1GLG9"/>
<evidence type="ECO:0000256" key="3">
    <source>
        <dbReference type="ARBA" id="ARBA00005641"/>
    </source>
</evidence>
<gene>
    <name evidence="13" type="ORF">Ptr86124_002546</name>
    <name evidence="12" type="ORF">PtrM4_147870</name>
</gene>
<dbReference type="Proteomes" id="UP000245464">
    <property type="component" value="Chromosome 9"/>
</dbReference>
<dbReference type="OMA" id="TTIGQYN"/>
<keyword evidence="5" id="KW-0964">Secreted</keyword>
<dbReference type="InterPro" id="IPR017853">
    <property type="entry name" value="GH"/>
</dbReference>
<dbReference type="EMBL" id="NQIK02000009">
    <property type="protein sequence ID" value="KAF7566467.1"/>
    <property type="molecule type" value="Genomic_DNA"/>
</dbReference>
<evidence type="ECO:0000313" key="15">
    <source>
        <dbReference type="Proteomes" id="UP000249757"/>
    </source>
</evidence>
<reference evidence="13" key="2">
    <citation type="submission" date="2021-05" db="EMBL/GenBank/DDBJ databases">
        <authorList>
            <person name="Moolhuijzen P.M."/>
            <person name="Moffat C.S."/>
        </authorList>
    </citation>
    <scope>NUCLEOTIDE SEQUENCE</scope>
    <source>
        <strain evidence="13">86-124</strain>
    </source>
</reference>
<keyword evidence="6 10" id="KW-0732">Signal</keyword>
<sequence>MRSSVAITTLLGFSTTVVNGLVPTRRQSGPSFAGSNEYFLHALPESEQKTYIETLAARGAKVLRLWVTNVEAGCLKGSQIPTTIPPFESTIGTYDSTVLSALDTTLSLLHASNMKAIISPHNANSLSGSASCDAYCEKYGAAPTTFYSSVAAKADYDARLSAILQYASPNFDGRAWKDLSEVILAFNLQNEPMIEQLDLLKGNDPDDWLCGRAGNLRQELGDSMIKVATGGIGGSHYCCDHEFNTLPKAMQCDAIDIISIHGYNSRAGDWAYFITGDAEVVTPSKEAGKNVMIEEWGVSVDYQDGFDAQVKVFNDAGIPWLYWQVVPGLDGSQSGAPTNCGYDTFEIGLDSSKGDVASAISAANAATAAQSWADYFD</sequence>
<dbReference type="GO" id="GO:0016985">
    <property type="term" value="F:mannan endo-1,4-beta-mannosidase activity"/>
    <property type="evidence" value="ECO:0007669"/>
    <property type="project" value="UniProtKB-EC"/>
</dbReference>
<accession>A0A2W1GLG9</accession>
<organism evidence="12 14">
    <name type="scientific">Pyrenophora tritici-repentis</name>
    <dbReference type="NCBI Taxonomy" id="45151"/>
    <lineage>
        <taxon>Eukaryota</taxon>
        <taxon>Fungi</taxon>
        <taxon>Dikarya</taxon>
        <taxon>Ascomycota</taxon>
        <taxon>Pezizomycotina</taxon>
        <taxon>Dothideomycetes</taxon>
        <taxon>Pleosporomycetidae</taxon>
        <taxon>Pleosporales</taxon>
        <taxon>Pleosporineae</taxon>
        <taxon>Pleosporaceae</taxon>
        <taxon>Pyrenophora</taxon>
    </lineage>
</organism>
<dbReference type="Pfam" id="PF00150">
    <property type="entry name" value="Cellulase"/>
    <property type="match status" value="1"/>
</dbReference>
<feature type="signal peptide" evidence="10">
    <location>
        <begin position="1"/>
        <end position="20"/>
    </location>
</feature>
<dbReference type="GO" id="GO:0005576">
    <property type="term" value="C:extracellular region"/>
    <property type="evidence" value="ECO:0007669"/>
    <property type="project" value="UniProtKB-SubCell"/>
</dbReference>
<evidence type="ECO:0000256" key="7">
    <source>
        <dbReference type="ARBA" id="ARBA00022801"/>
    </source>
</evidence>
<proteinExistence type="inferred from homology"/>
<dbReference type="EC" id="3.2.1.78" evidence="4"/>
<evidence type="ECO:0000256" key="9">
    <source>
        <dbReference type="RuleBase" id="RU361153"/>
    </source>
</evidence>
<dbReference type="PANTHER" id="PTHR31451">
    <property type="match status" value="1"/>
</dbReference>
<evidence type="ECO:0000256" key="1">
    <source>
        <dbReference type="ARBA" id="ARBA00001678"/>
    </source>
</evidence>